<keyword evidence="4" id="KW-0812">Transmembrane</keyword>
<evidence type="ECO:0000256" key="6">
    <source>
        <dbReference type="ARBA" id="ARBA00023136"/>
    </source>
</evidence>
<dbReference type="InterPro" id="IPR002758">
    <property type="entry name" value="Cation_antiport_E"/>
</dbReference>
<gene>
    <name evidence="7" type="ORF">K1J50_16885</name>
</gene>
<organism evidence="7 8">
    <name type="scientific">Caldovatus aquaticus</name>
    <dbReference type="NCBI Taxonomy" id="2865671"/>
    <lineage>
        <taxon>Bacteria</taxon>
        <taxon>Pseudomonadati</taxon>
        <taxon>Pseudomonadota</taxon>
        <taxon>Alphaproteobacteria</taxon>
        <taxon>Acetobacterales</taxon>
        <taxon>Roseomonadaceae</taxon>
        <taxon>Caldovatus</taxon>
    </lineage>
</organism>
<evidence type="ECO:0000256" key="5">
    <source>
        <dbReference type="ARBA" id="ARBA00022989"/>
    </source>
</evidence>
<comment type="caution">
    <text evidence="7">The sequence shown here is derived from an EMBL/GenBank/DDBJ whole genome shotgun (WGS) entry which is preliminary data.</text>
</comment>
<comment type="similarity">
    <text evidence="2">Belongs to the CPA3 antiporters (TC 2.A.63) subunit E family.</text>
</comment>
<dbReference type="PANTHER" id="PTHR34584">
    <property type="entry name" value="NA(+)/H(+) ANTIPORTER SUBUNIT E1"/>
    <property type="match status" value="1"/>
</dbReference>
<evidence type="ECO:0000256" key="1">
    <source>
        <dbReference type="ARBA" id="ARBA00004651"/>
    </source>
</evidence>
<proteinExistence type="inferred from homology"/>
<evidence type="ECO:0000313" key="8">
    <source>
        <dbReference type="Proteomes" id="UP001519924"/>
    </source>
</evidence>
<dbReference type="Pfam" id="PF01899">
    <property type="entry name" value="MNHE"/>
    <property type="match status" value="1"/>
</dbReference>
<reference evidence="7 8" key="1">
    <citation type="submission" date="2021-08" db="EMBL/GenBank/DDBJ databases">
        <title>Caldovatus sediminis gen. nov., sp. nov., a moderately thermophilic bacterium isolated from a hot spring.</title>
        <authorList>
            <person name="Hu C.-J."/>
            <person name="Li W.-J."/>
            <person name="Xian W.-D."/>
        </authorList>
    </citation>
    <scope>NUCLEOTIDE SEQUENCE [LARGE SCALE GENOMIC DNA]</scope>
    <source>
        <strain evidence="7 8">SYSU G05006</strain>
    </source>
</reference>
<dbReference type="PANTHER" id="PTHR34584:SF1">
    <property type="entry name" value="NA(+)_H(+) ANTIPORTER SUBUNIT E1"/>
    <property type="match status" value="1"/>
</dbReference>
<keyword evidence="8" id="KW-1185">Reference proteome</keyword>
<keyword evidence="3" id="KW-1003">Cell membrane</keyword>
<evidence type="ECO:0000256" key="4">
    <source>
        <dbReference type="ARBA" id="ARBA00022692"/>
    </source>
</evidence>
<dbReference type="RefSeq" id="WP_220118934.1">
    <property type="nucleotide sequence ID" value="NZ_JAHZUY010000073.1"/>
</dbReference>
<keyword evidence="5" id="KW-1133">Transmembrane helix</keyword>
<dbReference type="EMBL" id="JAHZUY010000073">
    <property type="protein sequence ID" value="MBW8271157.1"/>
    <property type="molecule type" value="Genomic_DNA"/>
</dbReference>
<keyword evidence="6" id="KW-0472">Membrane</keyword>
<sequence length="165" mass="17517">MKTLRRLLPQPVMSLLIFGLWLILAEAPGRGQVLIALALAIGLPPATRAFWPDPPRLRAPGAGLRLLAVVLADIVVANIEVARRVAGPVARLRPAFLEVPLAIADPFVATILGSIVSLTPGTVSVEIDRGRGVLLVHALHVEDPAAAVARIKARYEAPLKEVFGC</sequence>
<evidence type="ECO:0000256" key="2">
    <source>
        <dbReference type="ARBA" id="ARBA00006228"/>
    </source>
</evidence>
<dbReference type="Proteomes" id="UP001519924">
    <property type="component" value="Unassembled WGS sequence"/>
</dbReference>
<dbReference type="NCBIfam" id="NF006518">
    <property type="entry name" value="PRK08965.1-2"/>
    <property type="match status" value="1"/>
</dbReference>
<protein>
    <submittedName>
        <fullName evidence="7">Na+/H+ antiporter subunit E</fullName>
    </submittedName>
</protein>
<comment type="subcellular location">
    <subcellularLocation>
        <location evidence="1">Cell membrane</location>
        <topology evidence="1">Multi-pass membrane protein</topology>
    </subcellularLocation>
</comment>
<name>A0ABS7F6B3_9PROT</name>
<dbReference type="PIRSF" id="PIRSF019239">
    <property type="entry name" value="MrpE"/>
    <property type="match status" value="1"/>
</dbReference>
<evidence type="ECO:0000256" key="3">
    <source>
        <dbReference type="ARBA" id="ARBA00022475"/>
    </source>
</evidence>
<accession>A0ABS7F6B3</accession>
<evidence type="ECO:0000313" key="7">
    <source>
        <dbReference type="EMBL" id="MBW8271157.1"/>
    </source>
</evidence>